<evidence type="ECO:0000256" key="4">
    <source>
        <dbReference type="ARBA" id="ARBA00022862"/>
    </source>
</evidence>
<dbReference type="InterPro" id="IPR001374">
    <property type="entry name" value="R3H_dom"/>
</dbReference>
<dbReference type="Pfam" id="PF01142">
    <property type="entry name" value="TruD"/>
    <property type="match status" value="1"/>
</dbReference>
<dbReference type="CDD" id="cd03016">
    <property type="entry name" value="PRX_1cys"/>
    <property type="match status" value="1"/>
</dbReference>
<feature type="region of interest" description="Disordered" evidence="13">
    <location>
        <begin position="474"/>
        <end position="495"/>
    </location>
</feature>
<keyword evidence="3" id="KW-0819">tRNA processing</keyword>
<feature type="region of interest" description="Disordered" evidence="13">
    <location>
        <begin position="749"/>
        <end position="770"/>
    </location>
</feature>
<dbReference type="InterPro" id="IPR011760">
    <property type="entry name" value="PsdUridine_synth_TruD_insert"/>
</dbReference>
<dbReference type="GO" id="GO:0009982">
    <property type="term" value="F:pseudouridine synthase activity"/>
    <property type="evidence" value="ECO:0007669"/>
    <property type="project" value="InterPro"/>
</dbReference>
<evidence type="ECO:0000256" key="2">
    <source>
        <dbReference type="ARBA" id="ARBA00022559"/>
    </source>
</evidence>
<gene>
    <name evidence="17" type="ORF">WN55_05829</name>
</gene>
<evidence type="ECO:0000256" key="7">
    <source>
        <dbReference type="ARBA" id="ARBA00023284"/>
    </source>
</evidence>
<dbReference type="PANTHER" id="PTHR13326:SF31">
    <property type="entry name" value="PSEUDOURIDYLATE SYNTHASE 7 HOMOLOG"/>
    <property type="match status" value="1"/>
</dbReference>
<feature type="compositionally biased region" description="Basic and acidic residues" evidence="13">
    <location>
        <begin position="15"/>
        <end position="35"/>
    </location>
</feature>
<evidence type="ECO:0000256" key="3">
    <source>
        <dbReference type="ARBA" id="ARBA00022694"/>
    </source>
</evidence>
<dbReference type="Pfam" id="PF10417">
    <property type="entry name" value="1-cysPrx_C"/>
    <property type="match status" value="1"/>
</dbReference>
<evidence type="ECO:0000313" key="17">
    <source>
        <dbReference type="EMBL" id="KZC05309.1"/>
    </source>
</evidence>
<accession>A0A154P071</accession>
<dbReference type="InterPro" id="IPR020103">
    <property type="entry name" value="PsdUridine_synth_cat_dom_sf"/>
</dbReference>
<evidence type="ECO:0000313" key="18">
    <source>
        <dbReference type="Proteomes" id="UP000076502"/>
    </source>
</evidence>
<sequence>MSDLDNRNNSNNSTCDRDRDQRGKKDRRFNNDYKRNRGSYHGGYQKDFGKRPFKRNWSNNQNDGKRKKLEVGRRLKEHEVGITEFIGSEGFFGVIKERYTDFHVNEITLDGETAKLTNQDMPEDPKEDQNIEDLQHSIPDKIWDLLQALKDPVCSSIKIDVTNMDKNQRRAIHTIAKKLTNVISQTVDKETKKIMVIVPDKQDNSSSHNIRRDNRVDWKKRGEYCYFVLHKVNMDTMDALNQLAMNLRIKSNNFNYAGTKDRRAWTTQWVSLRRMEPLDILRAAKNVRGAYVGNFKFMKKPLKLGMLNGNHFRIALRNVNGTDEQIEQTMISLRDHGFINYYGLQRFGTVAAIPTYDIGKALLQGKWNEAIELILKPREGEQDRDLAEARKVYASTKDAATAYKKIRRYDKIEATLLKGICISGNNNPQGALDAIPRNARLMYIHAYQSFVWNHMVSRRIKEFGRKPVAGDLVYENNTKQNDNDSDTANDNDNENFVEHKHEAKDVLREGEMTEVPMETSSSIKEVTDATECCLKINENVADSNTTNEKDDNEDLLNLPTVKILTEEDLPNYTLADVLMPQVGWKVTYPLYAKSWYDEFLTKDGLTTDLRQKNKKYSLGGAYRKILQVPTNLSWKTMHYKEKHSDLIMCDIDEIRKSSPPKDEPDFLFSEGQYKALIIEMSLKSSTYATMALREILKYDTSAQAQAAQSAACNPDPENANTSKNITENVNICSLQDTNKNVDEGKSLELEAKQSNDSNTLKQSEQDDGETFPNFVVETQNGKINFHDWLGDSWGILFSHPNDFTPVCTTELARVAKLMPEFKKLGVKVIGLSCNSVKSHRKWIEDIKSYGEIIGEFPFPIIEDESRKLATSLGMLDPSEVDGHGVPMSARAVFIIDPVKKMRLSILYPATTGRNFDEILRVIESLQLTEKHKVATPADWKKGEEVMIQPTVSYEEAKMQYDNIKTVTLPSGKTYLRIVPQPT</sequence>
<dbReference type="GO" id="GO:0008033">
    <property type="term" value="P:tRNA processing"/>
    <property type="evidence" value="ECO:0007669"/>
    <property type="project" value="UniProtKB-KW"/>
</dbReference>
<evidence type="ECO:0000259" key="14">
    <source>
        <dbReference type="PROSITE" id="PS50984"/>
    </source>
</evidence>
<evidence type="ECO:0000256" key="9">
    <source>
        <dbReference type="ARBA" id="ARBA00026176"/>
    </source>
</evidence>
<comment type="catalytic activity">
    <reaction evidence="10">
        <text>a uridine in tRNA = a pseudouridine in tRNA</text>
        <dbReference type="Rhea" id="RHEA:54572"/>
        <dbReference type="Rhea" id="RHEA-COMP:13339"/>
        <dbReference type="Rhea" id="RHEA-COMP:13934"/>
        <dbReference type="ChEBI" id="CHEBI:65314"/>
        <dbReference type="ChEBI" id="CHEBI:65315"/>
    </reaction>
</comment>
<evidence type="ECO:0000256" key="1">
    <source>
        <dbReference type="ARBA" id="ARBA00007953"/>
    </source>
</evidence>
<evidence type="ECO:0000256" key="5">
    <source>
        <dbReference type="ARBA" id="ARBA00023002"/>
    </source>
</evidence>
<evidence type="ECO:0000259" key="15">
    <source>
        <dbReference type="PROSITE" id="PS51061"/>
    </source>
</evidence>
<keyword evidence="6" id="KW-0413">Isomerase</keyword>
<dbReference type="Pfam" id="PF00578">
    <property type="entry name" value="AhpC-TSA"/>
    <property type="match status" value="1"/>
</dbReference>
<dbReference type="GO" id="GO:0003723">
    <property type="term" value="F:RNA binding"/>
    <property type="evidence" value="ECO:0007669"/>
    <property type="project" value="InterPro"/>
</dbReference>
<dbReference type="CDD" id="cd02576">
    <property type="entry name" value="PseudoU_synth_ScPUS7"/>
    <property type="match status" value="1"/>
</dbReference>
<evidence type="ECO:0000256" key="13">
    <source>
        <dbReference type="SAM" id="MobiDB-lite"/>
    </source>
</evidence>
<organism evidence="17 18">
    <name type="scientific">Dufourea novaeangliae</name>
    <name type="common">Sweat bee</name>
    <dbReference type="NCBI Taxonomy" id="178035"/>
    <lineage>
        <taxon>Eukaryota</taxon>
        <taxon>Metazoa</taxon>
        <taxon>Ecdysozoa</taxon>
        <taxon>Arthropoda</taxon>
        <taxon>Hexapoda</taxon>
        <taxon>Insecta</taxon>
        <taxon>Pterygota</taxon>
        <taxon>Neoptera</taxon>
        <taxon>Endopterygota</taxon>
        <taxon>Hymenoptera</taxon>
        <taxon>Apocrita</taxon>
        <taxon>Aculeata</taxon>
        <taxon>Apoidea</taxon>
        <taxon>Anthophila</taxon>
        <taxon>Halictidae</taxon>
        <taxon>Rophitinae</taxon>
        <taxon>Dufourea</taxon>
    </lineage>
</organism>
<evidence type="ECO:0000256" key="8">
    <source>
        <dbReference type="ARBA" id="ARBA00025719"/>
    </source>
</evidence>
<comment type="similarity">
    <text evidence="8">Belongs to the peroxiredoxin family. Prx6 subfamily.</text>
</comment>
<protein>
    <recommendedName>
        <fullName evidence="9">1-Cys peroxiredoxin</fullName>
    </recommendedName>
</protein>
<dbReference type="PANTHER" id="PTHR13326">
    <property type="entry name" value="TRNA PSEUDOURIDINE SYNTHASE D"/>
    <property type="match status" value="1"/>
</dbReference>
<dbReference type="FunFam" id="3.40.30.10:FF:000011">
    <property type="entry name" value="Peroxiredoxin PRX1"/>
    <property type="match status" value="1"/>
</dbReference>
<dbReference type="PROSITE" id="PS51352">
    <property type="entry name" value="THIOREDOXIN_2"/>
    <property type="match status" value="1"/>
</dbReference>
<dbReference type="AlphaFoldDB" id="A0A154P071"/>
<dbReference type="GO" id="GO:0001522">
    <property type="term" value="P:pseudouridine synthesis"/>
    <property type="evidence" value="ECO:0007669"/>
    <property type="project" value="InterPro"/>
</dbReference>
<feature type="compositionally biased region" description="Acidic residues" evidence="13">
    <location>
        <begin position="483"/>
        <end position="495"/>
    </location>
</feature>
<comment type="catalytic activity">
    <reaction evidence="12">
        <text>a hydroperoxide + [protein]-dithiol = [protein]-disulfide + an alcohol + H2O</text>
        <dbReference type="Rhea" id="RHEA:10008"/>
        <dbReference type="Rhea" id="RHEA-COMP:10593"/>
        <dbReference type="Rhea" id="RHEA-COMP:10594"/>
        <dbReference type="ChEBI" id="CHEBI:15377"/>
        <dbReference type="ChEBI" id="CHEBI:29950"/>
        <dbReference type="ChEBI" id="CHEBI:30879"/>
        <dbReference type="ChEBI" id="CHEBI:35924"/>
        <dbReference type="ChEBI" id="CHEBI:50058"/>
    </reaction>
</comment>
<evidence type="ECO:0000259" key="16">
    <source>
        <dbReference type="PROSITE" id="PS51352"/>
    </source>
</evidence>
<keyword evidence="4" id="KW-0049">Antioxidant</keyword>
<name>A0A154P071_DUFNO</name>
<dbReference type="STRING" id="178035.A0A154P071"/>
<dbReference type="Gene3D" id="3.30.2350.20">
    <property type="entry name" value="TruD, catalytic domain"/>
    <property type="match status" value="2"/>
</dbReference>
<comment type="similarity">
    <text evidence="1">Belongs to the pseudouridine synthase TruD family.</text>
</comment>
<reference evidence="17 18" key="1">
    <citation type="submission" date="2015-07" db="EMBL/GenBank/DDBJ databases">
        <title>The genome of Dufourea novaeangliae.</title>
        <authorList>
            <person name="Pan H."/>
            <person name="Kapheim K."/>
        </authorList>
    </citation>
    <scope>NUCLEOTIDE SEQUENCE [LARGE SCALE GENOMIC DNA]</scope>
    <source>
        <strain evidence="17">0120121106</strain>
        <tissue evidence="17">Whole body</tissue>
    </source>
</reference>
<evidence type="ECO:0000256" key="6">
    <source>
        <dbReference type="ARBA" id="ARBA00023235"/>
    </source>
</evidence>
<dbReference type="Gene3D" id="3.40.30.10">
    <property type="entry name" value="Glutaredoxin"/>
    <property type="match status" value="1"/>
</dbReference>
<evidence type="ECO:0000256" key="12">
    <source>
        <dbReference type="ARBA" id="ARBA00051132"/>
    </source>
</evidence>
<dbReference type="FunFam" id="3.30.1020.10:FF:000001">
    <property type="entry name" value="1-Cys peroxiredoxin"/>
    <property type="match status" value="1"/>
</dbReference>
<dbReference type="InterPro" id="IPR001656">
    <property type="entry name" value="PsdUridine_synth_TruD"/>
</dbReference>
<proteinExistence type="inferred from homology"/>
<evidence type="ECO:0000256" key="11">
    <source>
        <dbReference type="ARBA" id="ARBA00037420"/>
    </source>
</evidence>
<dbReference type="NCBIfam" id="TIGR00094">
    <property type="entry name" value="tRNA_TruD_broad"/>
    <property type="match status" value="1"/>
</dbReference>
<comment type="function">
    <text evidence="11">Thiol-specific peroxidase that catalyzes the reduction of hydrogen peroxide and organic hydroperoxides to water and alcohols, respectively. Plays a role in cell protection against oxidative stress by detoxifying peroxides.</text>
</comment>
<dbReference type="SUPFAM" id="SSF52833">
    <property type="entry name" value="Thioredoxin-like"/>
    <property type="match status" value="1"/>
</dbReference>
<feature type="region of interest" description="Disordered" evidence="13">
    <location>
        <begin position="1"/>
        <end position="70"/>
    </location>
</feature>
<dbReference type="InterPro" id="IPR013766">
    <property type="entry name" value="Thioredoxin_domain"/>
</dbReference>
<keyword evidence="7" id="KW-0676">Redox-active center</keyword>
<dbReference type="SUPFAM" id="SSF55120">
    <property type="entry name" value="Pseudouridine synthase"/>
    <property type="match status" value="1"/>
</dbReference>
<keyword evidence="2" id="KW-0575">Peroxidase</keyword>
<dbReference type="GO" id="GO:0051920">
    <property type="term" value="F:peroxiredoxin activity"/>
    <property type="evidence" value="ECO:0007669"/>
    <property type="project" value="InterPro"/>
</dbReference>
<feature type="domain" description="Thioredoxin" evidence="16">
    <location>
        <begin position="765"/>
        <end position="927"/>
    </location>
</feature>
<dbReference type="InterPro" id="IPR000866">
    <property type="entry name" value="AhpC/TSA"/>
</dbReference>
<dbReference type="Gene3D" id="3.30.1020.10">
    <property type="entry name" value="Antioxidant, Horf6, Chain A, domain2"/>
    <property type="match status" value="1"/>
</dbReference>
<dbReference type="InterPro" id="IPR042214">
    <property type="entry name" value="TruD_catalytic"/>
</dbReference>
<keyword evidence="5" id="KW-0560">Oxidoreductase</keyword>
<keyword evidence="18" id="KW-1185">Reference proteome</keyword>
<dbReference type="PROSITE" id="PS50984">
    <property type="entry name" value="TRUD"/>
    <property type="match status" value="1"/>
</dbReference>
<dbReference type="OrthoDB" id="2996783at2759"/>
<dbReference type="PROSITE" id="PS51061">
    <property type="entry name" value="R3H"/>
    <property type="match status" value="1"/>
</dbReference>
<dbReference type="EMBL" id="KQ434787">
    <property type="protein sequence ID" value="KZC05309.1"/>
    <property type="molecule type" value="Genomic_DNA"/>
</dbReference>
<dbReference type="InterPro" id="IPR036249">
    <property type="entry name" value="Thioredoxin-like_sf"/>
</dbReference>
<feature type="domain" description="R3H" evidence="15">
    <location>
        <begin position="132"/>
        <end position="201"/>
    </location>
</feature>
<dbReference type="GO" id="GO:0005634">
    <property type="term" value="C:nucleus"/>
    <property type="evidence" value="ECO:0007669"/>
    <property type="project" value="TreeGrafter"/>
</dbReference>
<evidence type="ECO:0000256" key="10">
    <source>
        <dbReference type="ARBA" id="ARBA00036943"/>
    </source>
</evidence>
<dbReference type="InterPro" id="IPR045020">
    <property type="entry name" value="PRX_1cys"/>
</dbReference>
<dbReference type="InterPro" id="IPR019479">
    <property type="entry name" value="Peroxiredoxin_C"/>
</dbReference>
<feature type="domain" description="TRUD" evidence="14">
    <location>
        <begin position="337"/>
        <end position="628"/>
    </location>
</feature>
<dbReference type="Proteomes" id="UP000076502">
    <property type="component" value="Unassembled WGS sequence"/>
</dbReference>